<dbReference type="InterPro" id="IPR035398">
    <property type="entry name" value="Bac_rhamnosid_C"/>
</dbReference>
<proteinExistence type="predicted"/>
<evidence type="ECO:0000256" key="1">
    <source>
        <dbReference type="SAM" id="SignalP"/>
    </source>
</evidence>
<reference evidence="4 5" key="1">
    <citation type="journal article" date="2013" name="Genome Announc.">
        <title>Draft Genome Sequence of Sphingobium quisquiliarum Strain P25T, a Novel Hexachlorocyclohexane (HCH)-Degrading Bacterium Isolated from an HCH Dumpsite.</title>
        <authorList>
            <person name="Kumar Singh A."/>
            <person name="Sangwan N."/>
            <person name="Sharma A."/>
            <person name="Gupta V."/>
            <person name="Khurana J.P."/>
            <person name="Lal R."/>
        </authorList>
    </citation>
    <scope>NUCLEOTIDE SEQUENCE [LARGE SCALE GENOMIC DNA]</scope>
    <source>
        <strain evidence="4 5">P25</strain>
    </source>
</reference>
<evidence type="ECO:0000259" key="3">
    <source>
        <dbReference type="Pfam" id="PF17390"/>
    </source>
</evidence>
<feature type="domain" description="Alpha-L-rhamnosidase C-terminal" evidence="3">
    <location>
        <begin position="735"/>
        <end position="788"/>
    </location>
</feature>
<dbReference type="Pfam" id="PF17389">
    <property type="entry name" value="Bac_rhamnosid6H"/>
    <property type="match status" value="1"/>
</dbReference>
<dbReference type="EMBL" id="ATHO01000061">
    <property type="protein sequence ID" value="EQB08860.1"/>
    <property type="molecule type" value="Genomic_DNA"/>
</dbReference>
<dbReference type="RefSeq" id="WP_021237695.1">
    <property type="nucleotide sequence ID" value="NZ_ATHO01000061.1"/>
</dbReference>
<evidence type="ECO:0000259" key="2">
    <source>
        <dbReference type="Pfam" id="PF17389"/>
    </source>
</evidence>
<gene>
    <name evidence="4" type="ORF">L288_07030</name>
</gene>
<accession>T0IB13</accession>
<dbReference type="Gene3D" id="2.60.420.10">
    <property type="entry name" value="Maltose phosphorylase, domain 3"/>
    <property type="match status" value="1"/>
</dbReference>
<comment type="caution">
    <text evidence="4">The sequence shown here is derived from an EMBL/GenBank/DDBJ whole genome shotgun (WGS) entry which is preliminary data.</text>
</comment>
<dbReference type="Gene3D" id="1.50.10.10">
    <property type="match status" value="1"/>
</dbReference>
<feature type="signal peptide" evidence="1">
    <location>
        <begin position="1"/>
        <end position="22"/>
    </location>
</feature>
<name>T0IB13_9SPHN</name>
<dbReference type="InterPro" id="IPR012341">
    <property type="entry name" value="6hp_glycosidase-like_sf"/>
</dbReference>
<dbReference type="InterPro" id="IPR035396">
    <property type="entry name" value="Bac_rhamnosid6H"/>
</dbReference>
<evidence type="ECO:0000313" key="4">
    <source>
        <dbReference type="EMBL" id="EQB08860.1"/>
    </source>
</evidence>
<dbReference type="PANTHER" id="PTHR34987:SF2">
    <property type="entry name" value="B, PUTATIVE (AFU_ORTHOLOGUE AFUA_7G05040)-RELATED"/>
    <property type="match status" value="1"/>
</dbReference>
<sequence length="815" mass="89312">MMKFHALASAALLLTAAPPVLAQADSAQGWISHPEAGPEARPIVLHFRRAFDLKARPASFPVRVTADNRFILYVNGRRVASGPSAGDIDHWREESIDLAPFLQRGGNVIAATVWNGVKPLSLPRDATPAQITAAQGASLFTSTAPLFQQSVATGFRLIAGQEGPAIGTGTPGWRVKRDAGRGFANGWRQVKNWYYVAGNPETIDASKAEFDFAGAQEKGGGWLDAVPAPQAAGRTLVADRLPQQSHVPVPAGKVVRTGLPAAMAFPGRPVTIPANSKATLLIQRDAMVAAYPELSVTGGRGARIRMLWAEALYDEKNRKGDRNLIGDRKPIGIWDIFIADGQPRRFAPLWWRTWRFAEITVETADQPLTLQGLRAFETGYPFEQVGQFSSDDPQLQKIFDIGWRTARIDAHETYMDTAYWEQLQYAGDTRLQMLISYAVAGDPRLAEQAIDAFAASNVDGGLIEGAWPTRGNNVIAPFALLWVGMLDDWRMRQPDPAPIVRNIGRMRQIIDWFKPYQTASGLLKKNPQWNFIDWVGQPATDRDIFPSYSRDRQESCLMSALWLGALQQGAAIEAAFGDAANGQRYGGMAQQLKAAIRQHCWVPARGLFADNPDGGRFSQHMNALAILYDVASREEARGIIDKIVAPGKGIDAPEGITQVSYYFAWYLAQALVHAGESGRYLALLDTWRDLLKLNYTTWPEERDGSGQGGQAMSTRSDSHAWSAHPTADLLGIVAGIGPDAPGYARLKVEPAPGSLRQLHATAATPSGPVSVRYQKAGGTWKVEIRRPKDLPGDFLWNGKRYPLTRTTTKLTVPVR</sequence>
<feature type="chain" id="PRO_5004564305" description="Alpha-L-rhamnosidase" evidence="1">
    <location>
        <begin position="23"/>
        <end position="815"/>
    </location>
</feature>
<dbReference type="Gene3D" id="2.60.120.260">
    <property type="entry name" value="Galactose-binding domain-like"/>
    <property type="match status" value="2"/>
</dbReference>
<dbReference type="AlphaFoldDB" id="T0IB13"/>
<feature type="domain" description="Alpha-L-rhamnosidase six-hairpin glycosidase" evidence="2">
    <location>
        <begin position="383"/>
        <end position="721"/>
    </location>
</feature>
<evidence type="ECO:0008006" key="6">
    <source>
        <dbReference type="Google" id="ProtNLM"/>
    </source>
</evidence>
<organism evidence="4 5">
    <name type="scientific">Sphingobium quisquiliarum P25</name>
    <dbReference type="NCBI Taxonomy" id="1329909"/>
    <lineage>
        <taxon>Bacteria</taxon>
        <taxon>Pseudomonadati</taxon>
        <taxon>Pseudomonadota</taxon>
        <taxon>Alphaproteobacteria</taxon>
        <taxon>Sphingomonadales</taxon>
        <taxon>Sphingomonadaceae</taxon>
        <taxon>Sphingobium</taxon>
    </lineage>
</organism>
<keyword evidence="5" id="KW-1185">Reference proteome</keyword>
<dbReference type="PANTHER" id="PTHR34987">
    <property type="entry name" value="C, PUTATIVE (AFU_ORTHOLOGUE AFUA_3G02880)-RELATED"/>
    <property type="match status" value="1"/>
</dbReference>
<evidence type="ECO:0000313" key="5">
    <source>
        <dbReference type="Proteomes" id="UP000015525"/>
    </source>
</evidence>
<dbReference type="InterPro" id="IPR008928">
    <property type="entry name" value="6-hairpin_glycosidase_sf"/>
</dbReference>
<dbReference type="Pfam" id="PF17390">
    <property type="entry name" value="Bac_rhamnosid_C"/>
    <property type="match status" value="1"/>
</dbReference>
<dbReference type="GO" id="GO:0005975">
    <property type="term" value="P:carbohydrate metabolic process"/>
    <property type="evidence" value="ECO:0007669"/>
    <property type="project" value="InterPro"/>
</dbReference>
<keyword evidence="1" id="KW-0732">Signal</keyword>
<dbReference type="Proteomes" id="UP000015525">
    <property type="component" value="Unassembled WGS sequence"/>
</dbReference>
<dbReference type="SUPFAM" id="SSF48208">
    <property type="entry name" value="Six-hairpin glycosidases"/>
    <property type="match status" value="1"/>
</dbReference>
<dbReference type="PATRIC" id="fig|1329909.3.peg.1355"/>
<protein>
    <recommendedName>
        <fullName evidence="6">Alpha-L-rhamnosidase</fullName>
    </recommendedName>
</protein>